<dbReference type="STRING" id="759272.G0S7L2"/>
<gene>
    <name evidence="3" type="ORF">CTHT_0036720</name>
</gene>
<dbReference type="HOGENOM" id="CLU_401694_0_0_1"/>
<evidence type="ECO:0000259" key="2">
    <source>
        <dbReference type="PROSITE" id="PS00028"/>
    </source>
</evidence>
<protein>
    <recommendedName>
        <fullName evidence="2">C2H2-type domain-containing protein</fullName>
    </recommendedName>
</protein>
<name>G0S7L2_CHATD</name>
<feature type="compositionally biased region" description="Polar residues" evidence="1">
    <location>
        <begin position="534"/>
        <end position="544"/>
    </location>
</feature>
<reference evidence="3 4" key="1">
    <citation type="journal article" date="2011" name="Cell">
        <title>Insight into structure and assembly of the nuclear pore complex by utilizing the genome of a eukaryotic thermophile.</title>
        <authorList>
            <person name="Amlacher S."/>
            <person name="Sarges P."/>
            <person name="Flemming D."/>
            <person name="van Noort V."/>
            <person name="Kunze R."/>
            <person name="Devos D.P."/>
            <person name="Arumugam M."/>
            <person name="Bork P."/>
            <person name="Hurt E."/>
        </authorList>
    </citation>
    <scope>NUCLEOTIDE SEQUENCE [LARGE SCALE GENOMIC DNA]</scope>
    <source>
        <strain evidence="4">DSM 1495 / CBS 144.50 / IMI 039719</strain>
    </source>
</reference>
<feature type="region of interest" description="Disordered" evidence="1">
    <location>
        <begin position="1"/>
        <end position="120"/>
    </location>
</feature>
<organism evidence="4">
    <name type="scientific">Chaetomium thermophilum (strain DSM 1495 / CBS 144.50 / IMI 039719)</name>
    <name type="common">Thermochaetoides thermophila</name>
    <dbReference type="NCBI Taxonomy" id="759272"/>
    <lineage>
        <taxon>Eukaryota</taxon>
        <taxon>Fungi</taxon>
        <taxon>Dikarya</taxon>
        <taxon>Ascomycota</taxon>
        <taxon>Pezizomycotina</taxon>
        <taxon>Sordariomycetes</taxon>
        <taxon>Sordariomycetidae</taxon>
        <taxon>Sordariales</taxon>
        <taxon>Chaetomiaceae</taxon>
        <taxon>Thermochaetoides</taxon>
    </lineage>
</organism>
<dbReference type="EMBL" id="GL988041">
    <property type="protein sequence ID" value="EGS21803.1"/>
    <property type="molecule type" value="Genomic_DNA"/>
</dbReference>
<dbReference type="RefSeq" id="XP_006694099.1">
    <property type="nucleotide sequence ID" value="XM_006694036.1"/>
</dbReference>
<dbReference type="InterPro" id="IPR013087">
    <property type="entry name" value="Znf_C2H2_type"/>
</dbReference>
<dbReference type="OMA" id="MACTIEN"/>
<feature type="compositionally biased region" description="Polar residues" evidence="1">
    <location>
        <begin position="515"/>
        <end position="525"/>
    </location>
</feature>
<dbReference type="PROSITE" id="PS00028">
    <property type="entry name" value="ZINC_FINGER_C2H2_1"/>
    <property type="match status" value="1"/>
</dbReference>
<feature type="compositionally biased region" description="Polar residues" evidence="1">
    <location>
        <begin position="87"/>
        <end position="108"/>
    </location>
</feature>
<feature type="region of interest" description="Disordered" evidence="1">
    <location>
        <begin position="208"/>
        <end position="236"/>
    </location>
</feature>
<sequence length="685" mass="75210">MDALTPANATASSRQNATPSVKPIYKMKRTGTASLPGSLPSSSGTGSARLSATNRTIGTSISSTALPQPVSDAKPEPAKIVSDILPSASTPGVTTASVTPKSMPSSSGYKPKYATDEERRKAISQALKQRWASGRMDHVHKKRVETLRRRRKEAALTKFLAVSGTKLRSSPSDPKLLHRSAPTNSSHKQQFLASDPFDRFLDDQSSEPDFYLDEPSPGSPSQFDDDSTTTGTASGRNDAHWSLELWKYLQPHLIKHKGPVPPKTGWVRQLLPLPRVRDLDWNEAWLVEHPFLDSKPRDVSALIIQVTGELAPQPCRQRADNILRNRIRPIGSQDDSLGGTGSDEECIDKMETDNALDEVPSKGEEFRAALTQAEPGRPYNMWPVDRTGQLFKLPGTTLLPAGYKLDSTFPGRPWICPVRTCRKVFPKTADLAYHFERIHFATCLNDNGDGTFTVKGTYLSKHDSIGKGGKILHPAPPIVVSKEPIKDGLPLPKPQLPTYLANNRSFNEVAEESNYADNEQDQSPPYSLRPRVHQNASFTTQLSRSQSTSALISRGSFEMSGDILEMEDWEIAPGRIKDSSTTNGQSIAYSKAFLETSKAVPVCDDVFFRVDTIPPGGVLRLEPEEAQMRLCSIAAGKVQVKLGDVGEFLLGPHGMFKVKPGVECHVTNRLYLDAVLHTTLLQGFI</sequence>
<evidence type="ECO:0000313" key="3">
    <source>
        <dbReference type="EMBL" id="EGS21803.1"/>
    </source>
</evidence>
<proteinExistence type="predicted"/>
<dbReference type="AlphaFoldDB" id="G0S7L2"/>
<dbReference type="OrthoDB" id="3545073at2759"/>
<keyword evidence="4" id="KW-1185">Reference proteome</keyword>
<dbReference type="KEGG" id="cthr:CTHT_0036720"/>
<accession>G0S7L2</accession>
<feature type="region of interest" description="Disordered" evidence="1">
    <location>
        <begin position="511"/>
        <end position="544"/>
    </location>
</feature>
<dbReference type="eggNOG" id="ENOG502SACR">
    <property type="taxonomic scope" value="Eukaryota"/>
</dbReference>
<dbReference type="Proteomes" id="UP000008066">
    <property type="component" value="Unassembled WGS sequence"/>
</dbReference>
<feature type="compositionally biased region" description="Low complexity" evidence="1">
    <location>
        <begin position="31"/>
        <end position="48"/>
    </location>
</feature>
<evidence type="ECO:0000256" key="1">
    <source>
        <dbReference type="SAM" id="MobiDB-lite"/>
    </source>
</evidence>
<feature type="compositionally biased region" description="Polar residues" evidence="1">
    <location>
        <begin position="7"/>
        <end position="19"/>
    </location>
</feature>
<feature type="compositionally biased region" description="Polar residues" evidence="1">
    <location>
        <begin position="50"/>
        <end position="66"/>
    </location>
</feature>
<evidence type="ECO:0000313" key="4">
    <source>
        <dbReference type="Proteomes" id="UP000008066"/>
    </source>
</evidence>
<dbReference type="GeneID" id="18257710"/>
<feature type="domain" description="C2H2-type" evidence="2">
    <location>
        <begin position="416"/>
        <end position="439"/>
    </location>
</feature>
<feature type="region of interest" description="Disordered" evidence="1">
    <location>
        <begin position="164"/>
        <end position="189"/>
    </location>
</feature>